<dbReference type="AlphaFoldDB" id="A0A0E9PJ85"/>
<reference evidence="1" key="2">
    <citation type="journal article" date="2015" name="Fish Shellfish Immunol.">
        <title>Early steps in the European eel (Anguilla anguilla)-Vibrio vulnificus interaction in the gills: Role of the RtxA13 toxin.</title>
        <authorList>
            <person name="Callol A."/>
            <person name="Pajuelo D."/>
            <person name="Ebbesson L."/>
            <person name="Teles M."/>
            <person name="MacKenzie S."/>
            <person name="Amaro C."/>
        </authorList>
    </citation>
    <scope>NUCLEOTIDE SEQUENCE</scope>
</reference>
<name>A0A0E9PJ85_ANGAN</name>
<accession>A0A0E9PJ85</accession>
<organism evidence="1">
    <name type="scientific">Anguilla anguilla</name>
    <name type="common">European freshwater eel</name>
    <name type="synonym">Muraena anguilla</name>
    <dbReference type="NCBI Taxonomy" id="7936"/>
    <lineage>
        <taxon>Eukaryota</taxon>
        <taxon>Metazoa</taxon>
        <taxon>Chordata</taxon>
        <taxon>Craniata</taxon>
        <taxon>Vertebrata</taxon>
        <taxon>Euteleostomi</taxon>
        <taxon>Actinopterygii</taxon>
        <taxon>Neopterygii</taxon>
        <taxon>Teleostei</taxon>
        <taxon>Anguilliformes</taxon>
        <taxon>Anguillidae</taxon>
        <taxon>Anguilla</taxon>
    </lineage>
</organism>
<evidence type="ECO:0000313" key="1">
    <source>
        <dbReference type="EMBL" id="JAH04150.1"/>
    </source>
</evidence>
<dbReference type="EMBL" id="GBXM01104427">
    <property type="protein sequence ID" value="JAH04150.1"/>
    <property type="molecule type" value="Transcribed_RNA"/>
</dbReference>
<proteinExistence type="predicted"/>
<sequence>MNNESDIILVDSHPKCYSRHHHLQPYSPITIFNLTFPSVSHYHLYSCLYQPGVYLV</sequence>
<reference evidence="1" key="1">
    <citation type="submission" date="2014-11" db="EMBL/GenBank/DDBJ databases">
        <authorList>
            <person name="Amaro Gonzalez C."/>
        </authorList>
    </citation>
    <scope>NUCLEOTIDE SEQUENCE</scope>
</reference>
<protein>
    <submittedName>
        <fullName evidence="1">Uncharacterized protein</fullName>
    </submittedName>
</protein>